<dbReference type="AlphaFoldDB" id="A0A6A6PH76"/>
<dbReference type="RefSeq" id="XP_033585922.1">
    <property type="nucleotide sequence ID" value="XM_033732121.1"/>
</dbReference>
<feature type="region of interest" description="Disordered" evidence="5">
    <location>
        <begin position="488"/>
        <end position="507"/>
    </location>
</feature>
<dbReference type="Pfam" id="PF02463">
    <property type="entry name" value="SMC_N"/>
    <property type="match status" value="1"/>
</dbReference>
<feature type="domain" description="RecF/RecN/SMC N-terminal" evidence="6">
    <location>
        <begin position="98"/>
        <end position="1083"/>
    </location>
</feature>
<dbReference type="GeneID" id="54473123"/>
<evidence type="ECO:0000256" key="2">
    <source>
        <dbReference type="ARBA" id="ARBA00018687"/>
    </source>
</evidence>
<gene>
    <name evidence="7" type="ORF">BDY17DRAFT_286018</name>
</gene>
<dbReference type="OrthoDB" id="10254973at2759"/>
<dbReference type="PANTHER" id="PTHR45916">
    <property type="entry name" value="STRUCTURAL MAINTENANCE OF CHROMOSOMES PROTEIN 5"/>
    <property type="match status" value="1"/>
</dbReference>
<evidence type="ECO:0000313" key="8">
    <source>
        <dbReference type="Proteomes" id="UP000799767"/>
    </source>
</evidence>
<evidence type="ECO:0000256" key="4">
    <source>
        <dbReference type="SAM" id="Coils"/>
    </source>
</evidence>
<sequence length="1159" mass="132028">MSLFAEFATPARRSRERDDESEFTVSVDGEASPQSSGNKRRRLNPEEEDDGQEEEEEGSETQEGDLLPDSFRRSPKGKGRANDPVPTAAPQKHQPGSIVRVKLTDFVTYTRAEFHPGPNLNMIIGPNGTGKSTLVCAICLGLGWQTSHLGRAKDIGEFVKHGAKRAEIEIELAAHPGEENPIIRTRITKEGNKADFSISGRKSNRKGVLELAHSFSIQVDNLCQFLPQDRVVEFAALSPVDLLTQTQRAAAPEYMSEWHDKLKELRKQQKTQQSEQQGLIEILKTLEERHRLQEADVARLREREVLKDRIKAMEKLRPFPAYQVATDKFKEAKARKRDAANELKELERRVEPNLRAATKKQEYAERTEKVVNHRSRLVERGGDAVKEVERKIKAVDEKLQGCVDEIEAEKNTVKATRQNIPRLNQDIARIERALQSPPEEFDAAEMNAQMREKTRLAREVEEKIRELQGRGESLATQIKQRHQIIEERNKEKEGLRSQAGQQASKLKRASNDAARVWDWIQRNKTAFQSDVYGPPIVECTLKSPRHAAAVESMIPDGDKMSFTLTSQADMKMLLDKISEMRLRDVNLRLSNQPLAAFQKPNVSQEQLRQYGLDGWLIDLLDGPDPVLAMLCDNRNIHQMGYAPREINEAQFNALKGSPIGSWVTPSQSYQITRRREYGDSAVSTRVQALKQPRFFTDVPVDRQLEQDIDRVIRETEGEIEELGNERKSIMEEGRTLTEERKQHHLERKEIEDEKNKQQRALSEFNGLSVKLESQKAKLEKAMEGIAGYRARVRVVVDKADKLQLEKGQLALDYANAVDAFRNLHMQLLEVQIMRIEANSDLEQLKAQHAEESRLLTERRKEVEALQVIQDKAREEGQALAQKCLDLGASFTELEREIYDEYDGEKEAGEKWTVESLETEIQSHQARLEMTHGGGNENTINEFERRQRDIEQRRSRVHDLGAALDKVGDEITEIRNRWEPELDELVGKISEAFKENFDKINCAGEVAVHKDEEFEQWAIQIRVKFRENEQLSVLDSHRQSGGERAVSTIFYLMALQSLARAPFRVVDEINQGMDPRNERLVHSRMVDIACASAEDGRPGSQYFLITPKLLSGLKYHPNMKVHCIASGEYMPADYRELDFGVLAKKALALRRGGRGVSAAG</sequence>
<organism evidence="7 8">
    <name type="scientific">Neohortaea acidophila</name>
    <dbReference type="NCBI Taxonomy" id="245834"/>
    <lineage>
        <taxon>Eukaryota</taxon>
        <taxon>Fungi</taxon>
        <taxon>Dikarya</taxon>
        <taxon>Ascomycota</taxon>
        <taxon>Pezizomycotina</taxon>
        <taxon>Dothideomycetes</taxon>
        <taxon>Dothideomycetidae</taxon>
        <taxon>Mycosphaerellales</taxon>
        <taxon>Teratosphaeriaceae</taxon>
        <taxon>Neohortaea</taxon>
    </lineage>
</organism>
<feature type="region of interest" description="Disordered" evidence="5">
    <location>
        <begin position="1"/>
        <end position="95"/>
    </location>
</feature>
<feature type="compositionally biased region" description="Acidic residues" evidence="5">
    <location>
        <begin position="46"/>
        <end position="63"/>
    </location>
</feature>
<dbReference type="GO" id="GO:0030915">
    <property type="term" value="C:Smc5-Smc6 complex"/>
    <property type="evidence" value="ECO:0007669"/>
    <property type="project" value="TreeGrafter"/>
</dbReference>
<feature type="coiled-coil region" evidence="4">
    <location>
        <begin position="705"/>
        <end position="791"/>
    </location>
</feature>
<protein>
    <recommendedName>
        <fullName evidence="2">Structural maintenance of chromosomes protein 5</fullName>
    </recommendedName>
</protein>
<dbReference type="GO" id="GO:0000724">
    <property type="term" value="P:double-strand break repair via homologous recombination"/>
    <property type="evidence" value="ECO:0007669"/>
    <property type="project" value="TreeGrafter"/>
</dbReference>
<keyword evidence="8" id="KW-1185">Reference proteome</keyword>
<evidence type="ECO:0000256" key="1">
    <source>
        <dbReference type="ARBA" id="ARBA00010171"/>
    </source>
</evidence>
<dbReference type="SUPFAM" id="SSF52540">
    <property type="entry name" value="P-loop containing nucleoside triphosphate hydrolases"/>
    <property type="match status" value="1"/>
</dbReference>
<proteinExistence type="inferred from homology"/>
<feature type="coiled-coil region" evidence="4">
    <location>
        <begin position="385"/>
        <end position="477"/>
    </location>
</feature>
<feature type="coiled-coil region" evidence="4">
    <location>
        <begin position="255"/>
        <end position="349"/>
    </location>
</feature>
<dbReference type="Proteomes" id="UP000799767">
    <property type="component" value="Unassembled WGS sequence"/>
</dbReference>
<evidence type="ECO:0000256" key="5">
    <source>
        <dbReference type="SAM" id="MobiDB-lite"/>
    </source>
</evidence>
<dbReference type="InterPro" id="IPR003395">
    <property type="entry name" value="RecF/RecN/SMC_N"/>
</dbReference>
<reference evidence="7" key="1">
    <citation type="journal article" date="2020" name="Stud. Mycol.">
        <title>101 Dothideomycetes genomes: a test case for predicting lifestyles and emergence of pathogens.</title>
        <authorList>
            <person name="Haridas S."/>
            <person name="Albert R."/>
            <person name="Binder M."/>
            <person name="Bloem J."/>
            <person name="Labutti K."/>
            <person name="Salamov A."/>
            <person name="Andreopoulos B."/>
            <person name="Baker S."/>
            <person name="Barry K."/>
            <person name="Bills G."/>
            <person name="Bluhm B."/>
            <person name="Cannon C."/>
            <person name="Castanera R."/>
            <person name="Culley D."/>
            <person name="Daum C."/>
            <person name="Ezra D."/>
            <person name="Gonzalez J."/>
            <person name="Henrissat B."/>
            <person name="Kuo A."/>
            <person name="Liang C."/>
            <person name="Lipzen A."/>
            <person name="Lutzoni F."/>
            <person name="Magnuson J."/>
            <person name="Mondo S."/>
            <person name="Nolan M."/>
            <person name="Ohm R."/>
            <person name="Pangilinan J."/>
            <person name="Park H.-J."/>
            <person name="Ramirez L."/>
            <person name="Alfaro M."/>
            <person name="Sun H."/>
            <person name="Tritt A."/>
            <person name="Yoshinaga Y."/>
            <person name="Zwiers L.-H."/>
            <person name="Turgeon B."/>
            <person name="Goodwin S."/>
            <person name="Spatafora J."/>
            <person name="Crous P."/>
            <person name="Grigoriev I."/>
        </authorList>
    </citation>
    <scope>NUCLEOTIDE SEQUENCE</scope>
    <source>
        <strain evidence="7">CBS 113389</strain>
    </source>
</reference>
<name>A0A6A6PH76_9PEZI</name>
<dbReference type="Gene3D" id="3.40.50.300">
    <property type="entry name" value="P-loop containing nucleotide triphosphate hydrolases"/>
    <property type="match status" value="2"/>
</dbReference>
<dbReference type="EMBL" id="MU001641">
    <property type="protein sequence ID" value="KAF2479352.1"/>
    <property type="molecule type" value="Genomic_DNA"/>
</dbReference>
<dbReference type="GO" id="GO:0005634">
    <property type="term" value="C:nucleus"/>
    <property type="evidence" value="ECO:0007669"/>
    <property type="project" value="TreeGrafter"/>
</dbReference>
<evidence type="ECO:0000256" key="3">
    <source>
        <dbReference type="ARBA" id="ARBA00023054"/>
    </source>
</evidence>
<evidence type="ECO:0000313" key="7">
    <source>
        <dbReference type="EMBL" id="KAF2479352.1"/>
    </source>
</evidence>
<keyword evidence="3 4" id="KW-0175">Coiled coil</keyword>
<evidence type="ECO:0000259" key="6">
    <source>
        <dbReference type="Pfam" id="PF02463"/>
    </source>
</evidence>
<dbReference type="PANTHER" id="PTHR45916:SF1">
    <property type="entry name" value="STRUCTURAL MAINTENANCE OF CHROMOSOMES PROTEIN 5"/>
    <property type="match status" value="1"/>
</dbReference>
<dbReference type="InterPro" id="IPR027417">
    <property type="entry name" value="P-loop_NTPase"/>
</dbReference>
<comment type="similarity">
    <text evidence="1">Belongs to the SMC family. SMC5 subfamily.</text>
</comment>
<dbReference type="GO" id="GO:0003697">
    <property type="term" value="F:single-stranded DNA binding"/>
    <property type="evidence" value="ECO:0007669"/>
    <property type="project" value="TreeGrafter"/>
</dbReference>
<accession>A0A6A6PH76</accession>
<feature type="coiled-coil region" evidence="4">
    <location>
        <begin position="827"/>
        <end position="861"/>
    </location>
</feature>